<dbReference type="EMBL" id="FRCA01000009">
    <property type="protein sequence ID" value="SHM55609.1"/>
    <property type="molecule type" value="Genomic_DNA"/>
</dbReference>
<sequence length="263" mass="28744">MPFRPFSLLPLVGALLLGGCALAPVDDTPPPQTITPAEFDAGISRVVAEISGQCSTNQRLMADNAAQNSMMTADIREVGSQLRSLRSQVEALDSRSHQPRPVVSQCQPAVEGLANKELLGRSEWIGLPTVGTYINARIASGANTSILSASEITNFERDGESWVRFKLGLNDDDEVVDSVRSDWIEAPIEREATLTQESGEETRPVVSLLMTLGPIREQVDFILSDRPSDDFPVMLGRRFLMDIAVVDVSQNNLHKRPEFNAGE</sequence>
<dbReference type="OrthoDB" id="8546610at2"/>
<dbReference type="AlphaFoldDB" id="A0A1M7JRB5"/>
<dbReference type="InterPro" id="IPR021109">
    <property type="entry name" value="Peptidase_aspartic_dom_sf"/>
</dbReference>
<dbReference type="EMBL" id="BJXU01000094">
    <property type="protein sequence ID" value="GEN24506.1"/>
    <property type="molecule type" value="Genomic_DNA"/>
</dbReference>
<evidence type="ECO:0000259" key="2">
    <source>
        <dbReference type="Pfam" id="PF05618"/>
    </source>
</evidence>
<organism evidence="4 5">
    <name type="scientific">Halomonas cupida</name>
    <dbReference type="NCBI Taxonomy" id="44933"/>
    <lineage>
        <taxon>Bacteria</taxon>
        <taxon>Pseudomonadati</taxon>
        <taxon>Pseudomonadota</taxon>
        <taxon>Gammaproteobacteria</taxon>
        <taxon>Oceanospirillales</taxon>
        <taxon>Halomonadaceae</taxon>
        <taxon>Halomonas</taxon>
    </lineage>
</organism>
<dbReference type="PANTHER" id="PTHR38037">
    <property type="entry name" value="ZN_PROTEASE DOMAIN-CONTAINING PROTEIN"/>
    <property type="match status" value="1"/>
</dbReference>
<dbReference type="SUPFAM" id="SSF50630">
    <property type="entry name" value="Acid proteases"/>
    <property type="match status" value="1"/>
</dbReference>
<keyword evidence="3" id="KW-0645">Protease</keyword>
<feature type="chain" id="PRO_5012342055" evidence="1">
    <location>
        <begin position="24"/>
        <end position="263"/>
    </location>
</feature>
<evidence type="ECO:0000313" key="4">
    <source>
        <dbReference type="EMBL" id="SHM55609.1"/>
    </source>
</evidence>
<keyword evidence="3" id="KW-0378">Hydrolase</keyword>
<protein>
    <submittedName>
        <fullName evidence="3">ATP-dependent Zn protease</fullName>
    </submittedName>
    <submittedName>
        <fullName evidence="4">Uncharacterized conserved protein</fullName>
    </submittedName>
</protein>
<accession>A0A1M7JRB5</accession>
<evidence type="ECO:0000313" key="3">
    <source>
        <dbReference type="EMBL" id="GEN24506.1"/>
    </source>
</evidence>
<dbReference type="Pfam" id="PF05618">
    <property type="entry name" value="Zn_protease"/>
    <property type="match status" value="1"/>
</dbReference>
<proteinExistence type="predicted"/>
<dbReference type="STRING" id="44933.SAMN05660971_03281"/>
<dbReference type="InterPro" id="IPR008503">
    <property type="entry name" value="Asp_endopeptidase"/>
</dbReference>
<feature type="domain" description="Retropepsin-like aspartic endopeptidase" evidence="2">
    <location>
        <begin position="119"/>
        <end position="256"/>
    </location>
</feature>
<reference evidence="3 6" key="2">
    <citation type="submission" date="2019-07" db="EMBL/GenBank/DDBJ databases">
        <title>Whole genome shotgun sequence of Halomonas cupida NBRC 102219.</title>
        <authorList>
            <person name="Hosoyama A."/>
            <person name="Uohara A."/>
            <person name="Ohji S."/>
            <person name="Ichikawa N."/>
        </authorList>
    </citation>
    <scope>NUCLEOTIDE SEQUENCE [LARGE SCALE GENOMIC DNA]</scope>
    <source>
        <strain evidence="3 6">NBRC 102219</strain>
    </source>
</reference>
<evidence type="ECO:0000256" key="1">
    <source>
        <dbReference type="SAM" id="SignalP"/>
    </source>
</evidence>
<feature type="signal peptide" evidence="1">
    <location>
        <begin position="1"/>
        <end position="23"/>
    </location>
</feature>
<keyword evidence="1" id="KW-0732">Signal</keyword>
<dbReference type="PROSITE" id="PS51257">
    <property type="entry name" value="PROKAR_LIPOPROTEIN"/>
    <property type="match status" value="1"/>
</dbReference>
<evidence type="ECO:0000313" key="5">
    <source>
        <dbReference type="Proteomes" id="UP000184123"/>
    </source>
</evidence>
<dbReference type="Proteomes" id="UP000321726">
    <property type="component" value="Unassembled WGS sequence"/>
</dbReference>
<keyword evidence="6" id="KW-1185">Reference proteome</keyword>
<name>A0A1M7JRB5_9GAMM</name>
<dbReference type="Proteomes" id="UP000184123">
    <property type="component" value="Unassembled WGS sequence"/>
</dbReference>
<dbReference type="PANTHER" id="PTHR38037:SF2">
    <property type="entry name" value="ATP-DEPENDENT ZINC PROTEASE DOMAIN-CONTAINING PROTEIN-RELATED"/>
    <property type="match status" value="1"/>
</dbReference>
<gene>
    <name evidence="3" type="ORF">HCU01_24550</name>
    <name evidence="4" type="ORF">SAMN05660971_03281</name>
</gene>
<dbReference type="Gene3D" id="2.40.70.10">
    <property type="entry name" value="Acid Proteases"/>
    <property type="match status" value="1"/>
</dbReference>
<evidence type="ECO:0000313" key="6">
    <source>
        <dbReference type="Proteomes" id="UP000321726"/>
    </source>
</evidence>
<reference evidence="4 5" key="1">
    <citation type="submission" date="2016-11" db="EMBL/GenBank/DDBJ databases">
        <authorList>
            <person name="Jaros S."/>
            <person name="Januszkiewicz K."/>
            <person name="Wedrychowicz H."/>
        </authorList>
    </citation>
    <scope>NUCLEOTIDE SEQUENCE [LARGE SCALE GENOMIC DNA]</scope>
    <source>
        <strain evidence="4 5">DSM 4740</strain>
    </source>
</reference>
<dbReference type="GO" id="GO:0006508">
    <property type="term" value="P:proteolysis"/>
    <property type="evidence" value="ECO:0007669"/>
    <property type="project" value="UniProtKB-KW"/>
</dbReference>
<dbReference type="GO" id="GO:0008233">
    <property type="term" value="F:peptidase activity"/>
    <property type="evidence" value="ECO:0007669"/>
    <property type="project" value="UniProtKB-KW"/>
</dbReference>
<dbReference type="RefSeq" id="WP_073436295.1">
    <property type="nucleotide sequence ID" value="NZ_BJXU01000094.1"/>
</dbReference>